<dbReference type="InterPro" id="IPR020904">
    <property type="entry name" value="Sc_DH/Rdtase_CS"/>
</dbReference>
<dbReference type="NCBIfam" id="NF006119">
    <property type="entry name" value="PRK08264.1-5"/>
    <property type="match status" value="1"/>
</dbReference>
<dbReference type="Proteomes" id="UP000319210">
    <property type="component" value="Unassembled WGS sequence"/>
</dbReference>
<evidence type="ECO:0000256" key="2">
    <source>
        <dbReference type="ARBA" id="ARBA00023002"/>
    </source>
</evidence>
<sequence length="238" mass="24836">MRISEQTAFVTGANRGIGRAFVSGLLARGAGKVYAGVRDPRSVDGELARDPRVEIVRLDITDSARIADAAETAKDVSVLVNNAGVVTFESLLSGSLESARALFDTNVFGVWETTRAFAPALRERRGAVVNVLSAIAWFSPPQNGAYAATKSAAWSLTNGLRRELAPSGVLVQGLHFGAVDTDFAAGYTGPKIAPGDVVSASLQGLEDDRTEVLVDSESRAAKAALAGPPNGCVHQVEG</sequence>
<name>A0A4Y3QV54_STRCI</name>
<dbReference type="SUPFAM" id="SSF51735">
    <property type="entry name" value="NAD(P)-binding Rossmann-fold domains"/>
    <property type="match status" value="1"/>
</dbReference>
<dbReference type="InterPro" id="IPR002347">
    <property type="entry name" value="SDR_fam"/>
</dbReference>
<dbReference type="PANTHER" id="PTHR44169">
    <property type="entry name" value="NADPH-DEPENDENT 1-ACYLDIHYDROXYACETONE PHOSPHATE REDUCTASE"/>
    <property type="match status" value="1"/>
</dbReference>
<dbReference type="Pfam" id="PF00106">
    <property type="entry name" value="adh_short"/>
    <property type="match status" value="1"/>
</dbReference>
<evidence type="ECO:0000313" key="5">
    <source>
        <dbReference type="Proteomes" id="UP000319210"/>
    </source>
</evidence>
<comment type="caution">
    <text evidence="4">The sequence shown here is derived from an EMBL/GenBank/DDBJ whole genome shotgun (WGS) entry which is preliminary data.</text>
</comment>
<dbReference type="RefSeq" id="WP_086815979.1">
    <property type="nucleotide sequence ID" value="NZ_BJMM01000003.1"/>
</dbReference>
<evidence type="ECO:0000256" key="3">
    <source>
        <dbReference type="RuleBase" id="RU000363"/>
    </source>
</evidence>
<organism evidence="4 5">
    <name type="scientific">Streptomyces cacaoi</name>
    <dbReference type="NCBI Taxonomy" id="1898"/>
    <lineage>
        <taxon>Bacteria</taxon>
        <taxon>Bacillati</taxon>
        <taxon>Actinomycetota</taxon>
        <taxon>Actinomycetes</taxon>
        <taxon>Kitasatosporales</taxon>
        <taxon>Streptomycetaceae</taxon>
        <taxon>Streptomyces</taxon>
    </lineage>
</organism>
<gene>
    <name evidence="4" type="ORF">SCA03_08490</name>
</gene>
<reference evidence="4 5" key="1">
    <citation type="submission" date="2019-06" db="EMBL/GenBank/DDBJ databases">
        <title>Whole genome shotgun sequence of Streptomyces cacaoi subsp. cacaoi NBRC 12748.</title>
        <authorList>
            <person name="Hosoyama A."/>
            <person name="Uohara A."/>
            <person name="Ohji S."/>
            <person name="Ichikawa N."/>
        </authorList>
    </citation>
    <scope>NUCLEOTIDE SEQUENCE [LARGE SCALE GENOMIC DNA]</scope>
    <source>
        <strain evidence="4 5">NBRC 12748</strain>
    </source>
</reference>
<dbReference type="GO" id="GO:0016491">
    <property type="term" value="F:oxidoreductase activity"/>
    <property type="evidence" value="ECO:0007669"/>
    <property type="project" value="UniProtKB-KW"/>
</dbReference>
<dbReference type="EMBL" id="BJMM01000003">
    <property type="protein sequence ID" value="GEB48298.1"/>
    <property type="molecule type" value="Genomic_DNA"/>
</dbReference>
<dbReference type="PRINTS" id="PR00081">
    <property type="entry name" value="GDHRDH"/>
</dbReference>
<keyword evidence="5" id="KW-1185">Reference proteome</keyword>
<accession>A0A4Y3QV54</accession>
<dbReference type="Gene3D" id="3.40.50.720">
    <property type="entry name" value="NAD(P)-binding Rossmann-like Domain"/>
    <property type="match status" value="1"/>
</dbReference>
<dbReference type="PROSITE" id="PS00061">
    <property type="entry name" value="ADH_SHORT"/>
    <property type="match status" value="1"/>
</dbReference>
<dbReference type="PANTHER" id="PTHR44169:SF6">
    <property type="entry name" value="NADPH-DEPENDENT 1-ACYLDIHYDROXYACETONE PHOSPHATE REDUCTASE"/>
    <property type="match status" value="1"/>
</dbReference>
<keyword evidence="2" id="KW-0560">Oxidoreductase</keyword>
<evidence type="ECO:0000256" key="1">
    <source>
        <dbReference type="ARBA" id="ARBA00006484"/>
    </source>
</evidence>
<proteinExistence type="inferred from homology"/>
<evidence type="ECO:0000313" key="4">
    <source>
        <dbReference type="EMBL" id="GEB48298.1"/>
    </source>
</evidence>
<dbReference type="PRINTS" id="PR00080">
    <property type="entry name" value="SDRFAMILY"/>
</dbReference>
<protein>
    <submittedName>
        <fullName evidence="4">Short-chain dehydrogenase</fullName>
    </submittedName>
</protein>
<dbReference type="InterPro" id="IPR036291">
    <property type="entry name" value="NAD(P)-bd_dom_sf"/>
</dbReference>
<comment type="similarity">
    <text evidence="1 3">Belongs to the short-chain dehydrogenases/reductases (SDR) family.</text>
</comment>
<dbReference type="AlphaFoldDB" id="A0A4Y3QV54"/>
<dbReference type="OrthoDB" id="3212478at2"/>